<dbReference type="Proteomes" id="UP000887013">
    <property type="component" value="Unassembled WGS sequence"/>
</dbReference>
<dbReference type="OrthoDB" id="6432544at2759"/>
<dbReference type="AlphaFoldDB" id="A0A8X6UJC3"/>
<name>A0A8X6UJC3_NEPPI</name>
<organism evidence="1 2">
    <name type="scientific">Nephila pilipes</name>
    <name type="common">Giant wood spider</name>
    <name type="synonym">Nephila maculata</name>
    <dbReference type="NCBI Taxonomy" id="299642"/>
    <lineage>
        <taxon>Eukaryota</taxon>
        <taxon>Metazoa</taxon>
        <taxon>Ecdysozoa</taxon>
        <taxon>Arthropoda</taxon>
        <taxon>Chelicerata</taxon>
        <taxon>Arachnida</taxon>
        <taxon>Araneae</taxon>
        <taxon>Araneomorphae</taxon>
        <taxon>Entelegynae</taxon>
        <taxon>Araneoidea</taxon>
        <taxon>Nephilidae</taxon>
        <taxon>Nephila</taxon>
    </lineage>
</organism>
<evidence type="ECO:0000313" key="1">
    <source>
        <dbReference type="EMBL" id="GFU26800.1"/>
    </source>
</evidence>
<keyword evidence="2" id="KW-1185">Reference proteome</keyword>
<protein>
    <submittedName>
        <fullName evidence="1">Uncharacterized protein</fullName>
    </submittedName>
</protein>
<proteinExistence type="predicted"/>
<reference evidence="1" key="1">
    <citation type="submission" date="2020-08" db="EMBL/GenBank/DDBJ databases">
        <title>Multicomponent nature underlies the extraordinary mechanical properties of spider dragline silk.</title>
        <authorList>
            <person name="Kono N."/>
            <person name="Nakamura H."/>
            <person name="Mori M."/>
            <person name="Yoshida Y."/>
            <person name="Ohtoshi R."/>
            <person name="Malay A.D."/>
            <person name="Moran D.A.P."/>
            <person name="Tomita M."/>
            <person name="Numata K."/>
            <person name="Arakawa K."/>
        </authorList>
    </citation>
    <scope>NUCLEOTIDE SEQUENCE</scope>
</reference>
<sequence>MKKIGNLLERISVKDRKPTCIPMDISYSKIKDNMDDNKEYRQVIGVLLYISPVSRLDVSLALNKLSSKNETQTEKDRTVLKKLIMYLNTTKYFNLVINSMSPPVFICYTDAD</sequence>
<gene>
    <name evidence="1" type="ORF">NPIL_240801</name>
</gene>
<accession>A0A8X6UJC3</accession>
<dbReference type="EMBL" id="BMAW01032678">
    <property type="protein sequence ID" value="GFU26800.1"/>
    <property type="molecule type" value="Genomic_DNA"/>
</dbReference>
<comment type="caution">
    <text evidence="1">The sequence shown here is derived from an EMBL/GenBank/DDBJ whole genome shotgun (WGS) entry which is preliminary data.</text>
</comment>
<evidence type="ECO:0000313" key="2">
    <source>
        <dbReference type="Proteomes" id="UP000887013"/>
    </source>
</evidence>